<sequence>MFSFIIMILLIIGSTFGYNKYYNVNYKENNIINIKDNENNILKLISNKDFENAYNKNSSFQLLNKFPIVDIKEGKTLKNIRKELYNNMATNFFNNMEYIVFNEDMDYDNYNYISTAYENRKKYYTKIIDKDQKEYADKLMKDIPEIVDNKRHQYLLSQISIIENLIEEDKKLEARKAIFQLEHLSDSKLKINDEKKLLFFGNTIEYKKYWEKERERLSELIK</sequence>
<gene>
    <name evidence="1" type="ORF">A966_12431</name>
</gene>
<protein>
    <submittedName>
        <fullName evidence="1">Uncharacterized protein</fullName>
    </submittedName>
</protein>
<evidence type="ECO:0000313" key="1">
    <source>
        <dbReference type="EMBL" id="EKV56165.1"/>
    </source>
</evidence>
<reference evidence="1 2" key="1">
    <citation type="submission" date="2012-07" db="EMBL/GenBank/DDBJ databases">
        <title>Genome sequence of Brachyspira sp. 30446, isolated from a pig with mucohaemorrhagic colitis.</title>
        <authorList>
            <person name="Rubin J.E."/>
            <person name="Fernando C."/>
            <person name="Harding J.C.S."/>
            <person name="Hill J.E."/>
        </authorList>
    </citation>
    <scope>NUCLEOTIDE SEQUENCE [LARGE SCALE GENOMIC DNA]</scope>
    <source>
        <strain evidence="1 2">30446</strain>
    </source>
</reference>
<evidence type="ECO:0000313" key="2">
    <source>
        <dbReference type="Proteomes" id="UP000011663"/>
    </source>
</evidence>
<dbReference type="Proteomes" id="UP000011663">
    <property type="component" value="Unassembled WGS sequence"/>
</dbReference>
<comment type="caution">
    <text evidence="1">The sequence shown here is derived from an EMBL/GenBank/DDBJ whole genome shotgun (WGS) entry which is preliminary data.</text>
</comment>
<dbReference type="AlphaFoldDB" id="A0A2U4EUE5"/>
<dbReference type="STRING" id="1289135.A966_12431"/>
<dbReference type="EMBL" id="ALNZ01000034">
    <property type="protein sequence ID" value="EKV56165.1"/>
    <property type="molecule type" value="Genomic_DNA"/>
</dbReference>
<accession>A0A2U4EUE5</accession>
<name>A0A2U4EUE5_9SPIR</name>
<proteinExistence type="predicted"/>
<organism evidence="1 2">
    <name type="scientific">Brachyspira hampsonii 30446</name>
    <dbReference type="NCBI Taxonomy" id="1289135"/>
    <lineage>
        <taxon>Bacteria</taxon>
        <taxon>Pseudomonadati</taxon>
        <taxon>Spirochaetota</taxon>
        <taxon>Spirochaetia</taxon>
        <taxon>Brachyspirales</taxon>
        <taxon>Brachyspiraceae</taxon>
        <taxon>Brachyspira</taxon>
    </lineage>
</organism>